<comment type="caution">
    <text evidence="2">The sequence shown here is derived from an EMBL/GenBank/DDBJ whole genome shotgun (WGS) entry which is preliminary data.</text>
</comment>
<feature type="region of interest" description="Disordered" evidence="1">
    <location>
        <begin position="1"/>
        <end position="22"/>
    </location>
</feature>
<evidence type="ECO:0000313" key="3">
    <source>
        <dbReference type="Proteomes" id="UP000193642"/>
    </source>
</evidence>
<dbReference type="EMBL" id="MCGO01000003">
    <property type="protein sequence ID" value="ORY52297.1"/>
    <property type="molecule type" value="Genomic_DNA"/>
</dbReference>
<sequence>MRKMRLLPSTTSPLKANASRSSGADARLMRALQLVSFVTTLVTGLENAQKTENKVSMFVLESASSVVSLGTWLVSVDTTEETHTTAEAHHPAATTTTAAPQTVAATTVDTTVPHTHLAVAATTVTTTVAAAATTTTTAAHLPTTTVAEAVTVDTMTDQGKCSLLPPQNFFF</sequence>
<accession>A0A1Y2CZB7</accession>
<keyword evidence="3" id="KW-1185">Reference proteome</keyword>
<dbReference type="AlphaFoldDB" id="A0A1Y2CZB7"/>
<proteinExistence type="predicted"/>
<evidence type="ECO:0000256" key="1">
    <source>
        <dbReference type="SAM" id="MobiDB-lite"/>
    </source>
</evidence>
<feature type="compositionally biased region" description="Polar residues" evidence="1">
    <location>
        <begin position="8"/>
        <end position="22"/>
    </location>
</feature>
<protein>
    <submittedName>
        <fullName evidence="2">Uncharacterized protein</fullName>
    </submittedName>
</protein>
<organism evidence="2 3">
    <name type="scientific">Rhizoclosmatium globosum</name>
    <dbReference type="NCBI Taxonomy" id="329046"/>
    <lineage>
        <taxon>Eukaryota</taxon>
        <taxon>Fungi</taxon>
        <taxon>Fungi incertae sedis</taxon>
        <taxon>Chytridiomycota</taxon>
        <taxon>Chytridiomycota incertae sedis</taxon>
        <taxon>Chytridiomycetes</taxon>
        <taxon>Chytridiales</taxon>
        <taxon>Chytriomycetaceae</taxon>
        <taxon>Rhizoclosmatium</taxon>
    </lineage>
</organism>
<dbReference type="Proteomes" id="UP000193642">
    <property type="component" value="Unassembled WGS sequence"/>
</dbReference>
<reference evidence="2 3" key="1">
    <citation type="submission" date="2016-07" db="EMBL/GenBank/DDBJ databases">
        <title>Pervasive Adenine N6-methylation of Active Genes in Fungi.</title>
        <authorList>
            <consortium name="DOE Joint Genome Institute"/>
            <person name="Mondo S.J."/>
            <person name="Dannebaum R.O."/>
            <person name="Kuo R.C."/>
            <person name="Labutti K."/>
            <person name="Haridas S."/>
            <person name="Kuo A."/>
            <person name="Salamov A."/>
            <person name="Ahrendt S.R."/>
            <person name="Lipzen A."/>
            <person name="Sullivan W."/>
            <person name="Andreopoulos W.B."/>
            <person name="Clum A."/>
            <person name="Lindquist E."/>
            <person name="Daum C."/>
            <person name="Ramamoorthy G.K."/>
            <person name="Gryganskyi A."/>
            <person name="Culley D."/>
            <person name="Magnuson J.K."/>
            <person name="James T.Y."/>
            <person name="O'Malley M.A."/>
            <person name="Stajich J.E."/>
            <person name="Spatafora J.W."/>
            <person name="Visel A."/>
            <person name="Grigoriev I.V."/>
        </authorList>
    </citation>
    <scope>NUCLEOTIDE SEQUENCE [LARGE SCALE GENOMIC DNA]</scope>
    <source>
        <strain evidence="2 3">JEL800</strain>
    </source>
</reference>
<name>A0A1Y2CZB7_9FUNG</name>
<evidence type="ECO:0000313" key="2">
    <source>
        <dbReference type="EMBL" id="ORY52297.1"/>
    </source>
</evidence>
<gene>
    <name evidence="2" type="ORF">BCR33DRAFT_314668</name>
</gene>